<dbReference type="EMBL" id="BGPR01001218">
    <property type="protein sequence ID" value="GBM48531.1"/>
    <property type="molecule type" value="Genomic_DNA"/>
</dbReference>
<comment type="caution">
    <text evidence="1">The sequence shown here is derived from an EMBL/GenBank/DDBJ whole genome shotgun (WGS) entry which is preliminary data.</text>
</comment>
<sequence length="81" mass="9182">MDDSTKLGRKDACIWTDGIDYVRNINDETIELNNDHCQNIVFNTNPFLDMLENLDVHGDSLTTNPFIIDDACQIHPSGNPF</sequence>
<proteinExistence type="predicted"/>
<accession>A0A4Y2G586</accession>
<gene>
    <name evidence="1" type="ORF">AVEN_274241_1</name>
</gene>
<reference evidence="1 2" key="1">
    <citation type="journal article" date="2019" name="Sci. Rep.">
        <title>Orb-weaving spider Araneus ventricosus genome elucidates the spidroin gene catalogue.</title>
        <authorList>
            <person name="Kono N."/>
            <person name="Nakamura H."/>
            <person name="Ohtoshi R."/>
            <person name="Moran D.A.P."/>
            <person name="Shinohara A."/>
            <person name="Yoshida Y."/>
            <person name="Fujiwara M."/>
            <person name="Mori M."/>
            <person name="Tomita M."/>
            <person name="Arakawa K."/>
        </authorList>
    </citation>
    <scope>NUCLEOTIDE SEQUENCE [LARGE SCALE GENOMIC DNA]</scope>
</reference>
<dbReference type="AlphaFoldDB" id="A0A4Y2G586"/>
<dbReference type="Proteomes" id="UP000499080">
    <property type="component" value="Unassembled WGS sequence"/>
</dbReference>
<keyword evidence="2" id="KW-1185">Reference proteome</keyword>
<protein>
    <submittedName>
        <fullName evidence="1">Uncharacterized protein</fullName>
    </submittedName>
</protein>
<evidence type="ECO:0000313" key="1">
    <source>
        <dbReference type="EMBL" id="GBM48531.1"/>
    </source>
</evidence>
<evidence type="ECO:0000313" key="2">
    <source>
        <dbReference type="Proteomes" id="UP000499080"/>
    </source>
</evidence>
<name>A0A4Y2G586_ARAVE</name>
<organism evidence="1 2">
    <name type="scientific">Araneus ventricosus</name>
    <name type="common">Orbweaver spider</name>
    <name type="synonym">Epeira ventricosa</name>
    <dbReference type="NCBI Taxonomy" id="182803"/>
    <lineage>
        <taxon>Eukaryota</taxon>
        <taxon>Metazoa</taxon>
        <taxon>Ecdysozoa</taxon>
        <taxon>Arthropoda</taxon>
        <taxon>Chelicerata</taxon>
        <taxon>Arachnida</taxon>
        <taxon>Araneae</taxon>
        <taxon>Araneomorphae</taxon>
        <taxon>Entelegynae</taxon>
        <taxon>Araneoidea</taxon>
        <taxon>Araneidae</taxon>
        <taxon>Araneus</taxon>
    </lineage>
</organism>